<evidence type="ECO:0000256" key="5">
    <source>
        <dbReference type="ARBA" id="ARBA00022691"/>
    </source>
</evidence>
<dbReference type="FunFam" id="1.10.8.100:FF:000001">
    <property type="entry name" value="Ribosomal RNA small subunit methyltransferase A"/>
    <property type="match status" value="1"/>
</dbReference>
<comment type="catalytic activity">
    <reaction evidence="7">
        <text>adenosine(1518)/adenosine(1519) in 16S rRNA + 4 S-adenosyl-L-methionine = N(6)-dimethyladenosine(1518)/N(6)-dimethyladenosine(1519) in 16S rRNA + 4 S-adenosyl-L-homocysteine + 4 H(+)</text>
        <dbReference type="Rhea" id="RHEA:19609"/>
        <dbReference type="Rhea" id="RHEA-COMP:10232"/>
        <dbReference type="Rhea" id="RHEA-COMP:10233"/>
        <dbReference type="ChEBI" id="CHEBI:15378"/>
        <dbReference type="ChEBI" id="CHEBI:57856"/>
        <dbReference type="ChEBI" id="CHEBI:59789"/>
        <dbReference type="ChEBI" id="CHEBI:74411"/>
        <dbReference type="ChEBI" id="CHEBI:74493"/>
        <dbReference type="EC" id="2.1.1.182"/>
    </reaction>
</comment>
<dbReference type="Proteomes" id="UP000019423">
    <property type="component" value="Chromosome"/>
</dbReference>
<keyword evidence="1 7" id="KW-0963">Cytoplasm</keyword>
<dbReference type="Gene3D" id="3.40.50.150">
    <property type="entry name" value="Vaccinia Virus protein VP39"/>
    <property type="match status" value="1"/>
</dbReference>
<sequence length="304" mass="34573">MHFPALLVTSQFRGRALALEATLKKNPLYLSLLCTHFYKRMDSVKAKKHLGQHFLNDPNIARNIVEALRLPDGVKEVLEIGPGMGVLTQTLLQHPEYRTSVVEIDRDSVAYLGKHYPALEDRIYSQDFLKMDLAKLYDGQPLTIIGNFPYNISSQIYFQVLAHRQQVRECVGMIQKEVADRLAEGPGSKTYGILSVLLQAFYTIEYLFTVPPHVFSPPPKVQSAVIRLTRNKTEQLACDEKLFFKVVKQAFSTRRKTLRNALKPLGMPPEATTDPIFDKRAEQLSVADFVGLTQWVEDQLKIKN</sequence>
<dbReference type="AlphaFoldDB" id="W8EZX2"/>
<dbReference type="KEGG" id="hsw:Hsw_2593"/>
<dbReference type="HOGENOM" id="CLU_041220_0_1_10"/>
<dbReference type="Pfam" id="PF00398">
    <property type="entry name" value="RrnaAD"/>
    <property type="match status" value="1"/>
</dbReference>
<comment type="similarity">
    <text evidence="7">Belongs to the class I-like SAM-binding methyltransferase superfamily. rRNA adenine N(6)-methyltransferase family. RsmA subfamily.</text>
</comment>
<dbReference type="InterPro" id="IPR023165">
    <property type="entry name" value="rRNA_Ade_diMease-like_C"/>
</dbReference>
<protein>
    <recommendedName>
        <fullName evidence="7">Ribosomal RNA small subunit methyltransferase A</fullName>
        <ecNumber evidence="7">2.1.1.182</ecNumber>
    </recommendedName>
    <alternativeName>
        <fullName evidence="7">16S rRNA (adenine(1518)-N(6)/adenine(1519)-N(6))-dimethyltransferase</fullName>
    </alternativeName>
    <alternativeName>
        <fullName evidence="7">16S rRNA dimethyladenosine transferase</fullName>
    </alternativeName>
    <alternativeName>
        <fullName evidence="7">16S rRNA dimethylase</fullName>
    </alternativeName>
    <alternativeName>
        <fullName evidence="7">S-adenosylmethionine-6-N', N'-adenosyl(rRNA) dimethyltransferase</fullName>
    </alternativeName>
</protein>
<keyword evidence="6 7" id="KW-0694">RNA-binding</keyword>
<dbReference type="InterPro" id="IPR001737">
    <property type="entry name" value="KsgA/Erm"/>
</dbReference>
<dbReference type="eggNOG" id="COG0030">
    <property type="taxonomic scope" value="Bacteria"/>
</dbReference>
<dbReference type="PROSITE" id="PS51689">
    <property type="entry name" value="SAM_RNA_A_N6_MT"/>
    <property type="match status" value="1"/>
</dbReference>
<dbReference type="GO" id="GO:0003723">
    <property type="term" value="F:RNA binding"/>
    <property type="evidence" value="ECO:0007669"/>
    <property type="project" value="UniProtKB-UniRule"/>
</dbReference>
<feature type="binding site" evidence="7 8">
    <location>
        <position position="55"/>
    </location>
    <ligand>
        <name>S-adenosyl-L-methionine</name>
        <dbReference type="ChEBI" id="CHEBI:59789"/>
    </ligand>
</feature>
<keyword evidence="3 7" id="KW-0489">Methyltransferase</keyword>
<dbReference type="Gene3D" id="1.10.8.100">
    <property type="entry name" value="Ribosomal RNA adenine dimethylase-like, domain 2"/>
    <property type="match status" value="1"/>
</dbReference>
<keyword evidence="4 7" id="KW-0808">Transferase</keyword>
<gene>
    <name evidence="7" type="primary">rsmA</name>
    <name evidence="7" type="synonym">ksgA</name>
    <name evidence="10" type="ORF">Hsw_2593</name>
</gene>
<feature type="binding site" evidence="7 8">
    <location>
        <position position="103"/>
    </location>
    <ligand>
        <name>S-adenosyl-L-methionine</name>
        <dbReference type="ChEBI" id="CHEBI:59789"/>
    </ligand>
</feature>
<evidence type="ECO:0000256" key="6">
    <source>
        <dbReference type="ARBA" id="ARBA00022884"/>
    </source>
</evidence>
<feature type="binding site" evidence="7 8">
    <location>
        <position position="53"/>
    </location>
    <ligand>
        <name>S-adenosyl-L-methionine</name>
        <dbReference type="ChEBI" id="CHEBI:59789"/>
    </ligand>
</feature>
<keyword evidence="5 7" id="KW-0949">S-adenosyl-L-methionine</keyword>
<keyword evidence="11" id="KW-1185">Reference proteome</keyword>
<dbReference type="InterPro" id="IPR011530">
    <property type="entry name" value="rRNA_adenine_dimethylase"/>
</dbReference>
<dbReference type="SUPFAM" id="SSF53335">
    <property type="entry name" value="S-adenosyl-L-methionine-dependent methyltransferases"/>
    <property type="match status" value="1"/>
</dbReference>
<accession>W8EZX2</accession>
<dbReference type="STRING" id="1227739.Hsw_2593"/>
<name>W8EZX2_9BACT</name>
<dbReference type="CDD" id="cd02440">
    <property type="entry name" value="AdoMet_MTases"/>
    <property type="match status" value="1"/>
</dbReference>
<evidence type="ECO:0000256" key="8">
    <source>
        <dbReference type="PROSITE-ProRule" id="PRU01026"/>
    </source>
</evidence>
<evidence type="ECO:0000256" key="1">
    <source>
        <dbReference type="ARBA" id="ARBA00022490"/>
    </source>
</evidence>
<feature type="domain" description="Ribosomal RNA adenine methylase transferase N-terminal" evidence="9">
    <location>
        <begin position="60"/>
        <end position="232"/>
    </location>
</feature>
<dbReference type="InterPro" id="IPR029063">
    <property type="entry name" value="SAM-dependent_MTases_sf"/>
</dbReference>
<keyword evidence="2 7" id="KW-0698">rRNA processing</keyword>
<evidence type="ECO:0000313" key="10">
    <source>
        <dbReference type="EMBL" id="AHJ98188.1"/>
    </source>
</evidence>
<comment type="subcellular location">
    <subcellularLocation>
        <location evidence="7">Cytoplasm</location>
    </subcellularLocation>
</comment>
<proteinExistence type="inferred from homology"/>
<dbReference type="PANTHER" id="PTHR11727:SF7">
    <property type="entry name" value="DIMETHYLADENOSINE TRANSFERASE-RELATED"/>
    <property type="match status" value="1"/>
</dbReference>
<dbReference type="PANTHER" id="PTHR11727">
    <property type="entry name" value="DIMETHYLADENOSINE TRANSFERASE"/>
    <property type="match status" value="1"/>
</dbReference>
<evidence type="ECO:0000256" key="3">
    <source>
        <dbReference type="ARBA" id="ARBA00022603"/>
    </source>
</evidence>
<comment type="function">
    <text evidence="7">Specifically dimethylates two adjacent adenosines (A1518 and A1519) in the loop of a conserved hairpin near the 3'-end of 16S rRNA in the 30S particle. May play a critical role in biogenesis of 30S subunits.</text>
</comment>
<dbReference type="PATRIC" id="fig|1227739.3.peg.2784"/>
<evidence type="ECO:0000256" key="2">
    <source>
        <dbReference type="ARBA" id="ARBA00022552"/>
    </source>
</evidence>
<evidence type="ECO:0000256" key="4">
    <source>
        <dbReference type="ARBA" id="ARBA00022679"/>
    </source>
</evidence>
<dbReference type="GO" id="GO:0005829">
    <property type="term" value="C:cytosol"/>
    <property type="evidence" value="ECO:0007669"/>
    <property type="project" value="TreeGrafter"/>
</dbReference>
<evidence type="ECO:0000313" key="11">
    <source>
        <dbReference type="Proteomes" id="UP000019423"/>
    </source>
</evidence>
<dbReference type="HAMAP" id="MF_00607">
    <property type="entry name" value="16SrRNA_methyltr_A"/>
    <property type="match status" value="1"/>
</dbReference>
<dbReference type="InterPro" id="IPR020598">
    <property type="entry name" value="rRNA_Ade_methylase_Trfase_N"/>
</dbReference>
<feature type="binding site" evidence="7 8">
    <location>
        <position position="127"/>
    </location>
    <ligand>
        <name>S-adenosyl-L-methionine</name>
        <dbReference type="ChEBI" id="CHEBI:59789"/>
    </ligand>
</feature>
<feature type="binding site" evidence="7 8">
    <location>
        <position position="81"/>
    </location>
    <ligand>
        <name>S-adenosyl-L-methionine</name>
        <dbReference type="ChEBI" id="CHEBI:59789"/>
    </ligand>
</feature>
<dbReference type="EMBL" id="CP007145">
    <property type="protein sequence ID" value="AHJ98188.1"/>
    <property type="molecule type" value="Genomic_DNA"/>
</dbReference>
<organism evidence="10 11">
    <name type="scientific">Hymenobacter swuensis DY53</name>
    <dbReference type="NCBI Taxonomy" id="1227739"/>
    <lineage>
        <taxon>Bacteria</taxon>
        <taxon>Pseudomonadati</taxon>
        <taxon>Bacteroidota</taxon>
        <taxon>Cytophagia</taxon>
        <taxon>Cytophagales</taxon>
        <taxon>Hymenobacteraceae</taxon>
        <taxon>Hymenobacter</taxon>
    </lineage>
</organism>
<dbReference type="SMART" id="SM00650">
    <property type="entry name" value="rADc"/>
    <property type="match status" value="1"/>
</dbReference>
<dbReference type="GO" id="GO:0052908">
    <property type="term" value="F:16S rRNA (adenine(1518)-N(6)/adenine(1519)-N(6))-dimethyltransferase activity"/>
    <property type="evidence" value="ECO:0007669"/>
    <property type="project" value="UniProtKB-EC"/>
</dbReference>
<evidence type="ECO:0000259" key="9">
    <source>
        <dbReference type="SMART" id="SM00650"/>
    </source>
</evidence>
<reference evidence="10 11" key="1">
    <citation type="submission" date="2014-01" db="EMBL/GenBank/DDBJ databases">
        <title>Complete genome sequence of ionizing-radiation resistance bacterium Hymenobacter swuensis DY53.</title>
        <authorList>
            <person name="Jung J.-H."/>
            <person name="Jeong S.-W."/>
            <person name="Joe M.-H."/>
            <person name="Cho y.-j."/>
            <person name="Kim M.-K."/>
            <person name="Lim S.-Y."/>
        </authorList>
    </citation>
    <scope>NUCLEOTIDE SEQUENCE [LARGE SCALE GENOMIC DNA]</scope>
    <source>
        <strain evidence="10 11">DY53</strain>
    </source>
</reference>
<evidence type="ECO:0000256" key="7">
    <source>
        <dbReference type="HAMAP-Rule" id="MF_00607"/>
    </source>
</evidence>
<feature type="binding site" evidence="7 8">
    <location>
        <position position="147"/>
    </location>
    <ligand>
        <name>S-adenosyl-L-methionine</name>
        <dbReference type="ChEBI" id="CHEBI:59789"/>
    </ligand>
</feature>
<dbReference type="EC" id="2.1.1.182" evidence="7"/>
<dbReference type="NCBIfam" id="TIGR00755">
    <property type="entry name" value="ksgA"/>
    <property type="match status" value="1"/>
</dbReference>